<dbReference type="AlphaFoldDB" id="A0A0Q9YY36"/>
<reference evidence="2" key="3">
    <citation type="submission" date="2021-06" db="EMBL/GenBank/DDBJ databases">
        <title>Genomic Description and Analysis of Intracellular Bacteria, Candidatus Berkiella cookevillensis and Candidatus Berkiella aquae.</title>
        <authorList>
            <person name="Kidane D.T."/>
            <person name="Mehari Y.T."/>
            <person name="Rice F.C."/>
            <person name="Arivett B.A."/>
            <person name="Farone A.L."/>
            <person name="Berk S.G."/>
            <person name="Farone M.B."/>
        </authorList>
    </citation>
    <scope>NUCLEOTIDE SEQUENCE</scope>
    <source>
        <strain evidence="2">HT99</strain>
    </source>
</reference>
<keyword evidence="3" id="KW-1185">Reference proteome</keyword>
<dbReference type="RefSeq" id="WP_075065966.1">
    <property type="nucleotide sequence ID" value="NZ_LKAJ02000001.1"/>
</dbReference>
<proteinExistence type="predicted"/>
<gene>
    <name evidence="2" type="ORF">HT99x_008710</name>
    <name evidence="1" type="ORF">HT99x_01338</name>
</gene>
<reference evidence="1" key="1">
    <citation type="submission" date="2015-09" db="EMBL/GenBank/DDBJ databases">
        <title>Draft Genome Sequences of Two Novel Amoeba-resistant Intranuclear Bacteria, Candidatus Berkiella cookevillensis and Candidatus Berkiella aquae.</title>
        <authorList>
            <person name="Mehari Y.T."/>
            <person name="Arivett B.A."/>
            <person name="Farone A.L."/>
            <person name="Gunderson J.H."/>
            <person name="Farone M.B."/>
        </authorList>
    </citation>
    <scope>NUCLEOTIDE SEQUENCE [LARGE SCALE GENOMIC DNA]</scope>
    <source>
        <strain evidence="1">HT99</strain>
    </source>
</reference>
<accession>A0A0Q9YY36</accession>
<evidence type="ECO:0000313" key="1">
    <source>
        <dbReference type="EMBL" id="KRG21585.1"/>
    </source>
</evidence>
<comment type="caution">
    <text evidence="1">The sequence shown here is derived from an EMBL/GenBank/DDBJ whole genome shotgun (WGS) entry which is preliminary data.</text>
</comment>
<protein>
    <submittedName>
        <fullName evidence="1">Uncharacterized protein</fullName>
    </submittedName>
</protein>
<dbReference type="EMBL" id="LKAJ01000004">
    <property type="protein sequence ID" value="KRG21585.1"/>
    <property type="molecule type" value="Genomic_DNA"/>
</dbReference>
<dbReference type="EMBL" id="LKAJ02000001">
    <property type="protein sequence ID" value="MCS5711515.1"/>
    <property type="molecule type" value="Genomic_DNA"/>
</dbReference>
<reference evidence="2" key="2">
    <citation type="journal article" date="2016" name="Genome Announc.">
        <title>Draft Genome Sequences of Two Novel Amoeba-Resistant Intranuclear Bacteria, 'Candidatus Berkiella cookevillensis' and 'Candidatus Berkiella aquae'.</title>
        <authorList>
            <person name="Mehari Y.T."/>
            <person name="Arivett B.A."/>
            <person name="Farone A.L."/>
            <person name="Gunderson J.H."/>
            <person name="Farone M.B."/>
        </authorList>
    </citation>
    <scope>NUCLEOTIDE SEQUENCE</scope>
    <source>
        <strain evidence="2">HT99</strain>
    </source>
</reference>
<dbReference type="Proteomes" id="UP000051497">
    <property type="component" value="Unassembled WGS sequence"/>
</dbReference>
<evidence type="ECO:0000313" key="2">
    <source>
        <dbReference type="EMBL" id="MCS5711515.1"/>
    </source>
</evidence>
<dbReference type="STRING" id="295108.HT99x_01338"/>
<organism evidence="1">
    <name type="scientific">Candidatus Berkiella aquae</name>
    <dbReference type="NCBI Taxonomy" id="295108"/>
    <lineage>
        <taxon>Bacteria</taxon>
        <taxon>Pseudomonadati</taxon>
        <taxon>Pseudomonadota</taxon>
        <taxon>Gammaproteobacteria</taxon>
        <taxon>Candidatus Berkiellales</taxon>
        <taxon>Candidatus Berkiellaceae</taxon>
        <taxon>Candidatus Berkiella</taxon>
    </lineage>
</organism>
<name>A0A0Q9YY36_9GAMM</name>
<evidence type="ECO:0000313" key="3">
    <source>
        <dbReference type="Proteomes" id="UP000051497"/>
    </source>
</evidence>
<sequence length="91" mass="10852">MALGGFTKEEIERFYPLLEKEYKDGYRHNCPLRAAFKRQYGPEGLERYRNFVETVFQIVPNIDNVLPTLELVFKELENLEHKPSKRRCSIM</sequence>